<comment type="catalytic activity">
    <reaction evidence="1">
        <text>ATP + protein L-histidine = ADP + protein N-phospho-L-histidine.</text>
        <dbReference type="EC" id="2.7.13.3"/>
    </reaction>
</comment>
<evidence type="ECO:0000256" key="9">
    <source>
        <dbReference type="ARBA" id="ARBA00022777"/>
    </source>
</evidence>
<evidence type="ECO:0000256" key="13">
    <source>
        <dbReference type="ARBA" id="ARBA00023136"/>
    </source>
</evidence>
<dbReference type="EMBL" id="PDYF01000031">
    <property type="protein sequence ID" value="PHU34160.1"/>
    <property type="molecule type" value="Genomic_DNA"/>
</dbReference>
<evidence type="ECO:0000256" key="6">
    <source>
        <dbReference type="ARBA" id="ARBA00022679"/>
    </source>
</evidence>
<evidence type="ECO:0000256" key="12">
    <source>
        <dbReference type="ARBA" id="ARBA00023012"/>
    </source>
</evidence>
<dbReference type="PANTHER" id="PTHR45528:SF1">
    <property type="entry name" value="SENSOR HISTIDINE KINASE CPXA"/>
    <property type="match status" value="1"/>
</dbReference>
<evidence type="ECO:0000259" key="16">
    <source>
        <dbReference type="PROSITE" id="PS50885"/>
    </source>
</evidence>
<evidence type="ECO:0000256" key="4">
    <source>
        <dbReference type="ARBA" id="ARBA00022475"/>
    </source>
</evidence>
<dbReference type="PROSITE" id="PS50109">
    <property type="entry name" value="HIS_KIN"/>
    <property type="match status" value="1"/>
</dbReference>
<evidence type="ECO:0000259" key="15">
    <source>
        <dbReference type="PROSITE" id="PS50109"/>
    </source>
</evidence>
<dbReference type="Gene3D" id="6.10.340.10">
    <property type="match status" value="1"/>
</dbReference>
<feature type="domain" description="Histidine kinase" evidence="15">
    <location>
        <begin position="235"/>
        <end position="447"/>
    </location>
</feature>
<sequence>MLFSFMVVICLLVSKFLVDSVGDKILSESMSNFFADKIIDENYETTDFSMLQDIEGWATILDENNQVIFSSNENERKEYSSKALVKLHDGQEKINGENYFATSKFFNKDGKEYLGLICIPEKYITYTISLYNTTFSLHYIFLIFAGGVFIFIAGYIITLLGISYAMKRTIVKPLHYLTEAFTRVAEGQYDARAEYDGIYEFVALKNYFNVMVDKLQEMDNSQKKYYQQRQQLFADLGHDLKTPITVIRGNSSALLEKELPQEHQIKLLNSINKNAVDINELIDFLVYYSKIDCADYVLDLNRCDLAEYLRQIVIDKIDYFDDNEIELQIDITEKSIFLDIDEKMFKRAIDNLLNNIIQHNPKGIKALICLNDNKRIIIADTGNKIPDNIIDDIFEPFVSGNKSRNATDHNCGLGLSISKKIIEKHGGQLHLAQDYEGFSKAFIIEFD</sequence>
<dbReference type="CDD" id="cd06225">
    <property type="entry name" value="HAMP"/>
    <property type="match status" value="1"/>
</dbReference>
<dbReference type="Pfam" id="PF00672">
    <property type="entry name" value="HAMP"/>
    <property type="match status" value="1"/>
</dbReference>
<dbReference type="SUPFAM" id="SSF55874">
    <property type="entry name" value="ATPase domain of HSP90 chaperone/DNA topoisomerase II/histidine kinase"/>
    <property type="match status" value="1"/>
</dbReference>
<dbReference type="GO" id="GO:0005886">
    <property type="term" value="C:plasma membrane"/>
    <property type="evidence" value="ECO:0007669"/>
    <property type="project" value="UniProtKB-SubCell"/>
</dbReference>
<dbReference type="Pfam" id="PF02518">
    <property type="entry name" value="HATPase_c"/>
    <property type="match status" value="1"/>
</dbReference>
<dbReference type="Pfam" id="PF00512">
    <property type="entry name" value="HisKA"/>
    <property type="match status" value="1"/>
</dbReference>
<feature type="domain" description="HAMP" evidence="16">
    <location>
        <begin position="168"/>
        <end position="220"/>
    </location>
</feature>
<evidence type="ECO:0000256" key="2">
    <source>
        <dbReference type="ARBA" id="ARBA00004651"/>
    </source>
</evidence>
<dbReference type="InterPro" id="IPR005467">
    <property type="entry name" value="His_kinase_dom"/>
</dbReference>
<dbReference type="PRINTS" id="PR00344">
    <property type="entry name" value="BCTRLSENSOR"/>
</dbReference>
<reference evidence="17 18" key="1">
    <citation type="submission" date="2017-10" db="EMBL/GenBank/DDBJ databases">
        <title>Resolving the taxonomy of Roseburia spp., Eubacterium rectale and Agathobacter spp. through phylogenomic analysis.</title>
        <authorList>
            <person name="Sheridan P.O."/>
            <person name="Walker A.W."/>
            <person name="Duncan S.H."/>
            <person name="Scott K.P."/>
            <person name="Toole P.W.O."/>
            <person name="Luis P."/>
            <person name="Flint H.J."/>
        </authorList>
    </citation>
    <scope>NUCLEOTIDE SEQUENCE [LARGE SCALE GENOMIC DNA]</scope>
    <source>
        <strain evidence="17 18">JK626</strain>
    </source>
</reference>
<evidence type="ECO:0000256" key="7">
    <source>
        <dbReference type="ARBA" id="ARBA00022692"/>
    </source>
</evidence>
<keyword evidence="5" id="KW-0597">Phosphoprotein</keyword>
<dbReference type="InterPro" id="IPR003660">
    <property type="entry name" value="HAMP_dom"/>
</dbReference>
<dbReference type="GO" id="GO:0005524">
    <property type="term" value="F:ATP binding"/>
    <property type="evidence" value="ECO:0007669"/>
    <property type="project" value="UniProtKB-KW"/>
</dbReference>
<evidence type="ECO:0000256" key="3">
    <source>
        <dbReference type="ARBA" id="ARBA00012438"/>
    </source>
</evidence>
<accession>A0A2G3DTF0</accession>
<evidence type="ECO:0000256" key="11">
    <source>
        <dbReference type="ARBA" id="ARBA00022989"/>
    </source>
</evidence>
<keyword evidence="6" id="KW-0808">Transferase</keyword>
<evidence type="ECO:0000256" key="14">
    <source>
        <dbReference type="SAM" id="Phobius"/>
    </source>
</evidence>
<keyword evidence="10" id="KW-0067">ATP-binding</keyword>
<dbReference type="SMART" id="SM00304">
    <property type="entry name" value="HAMP"/>
    <property type="match status" value="1"/>
</dbReference>
<dbReference type="SMART" id="SM00388">
    <property type="entry name" value="HisKA"/>
    <property type="match status" value="1"/>
</dbReference>
<keyword evidence="11 14" id="KW-1133">Transmembrane helix</keyword>
<evidence type="ECO:0000256" key="5">
    <source>
        <dbReference type="ARBA" id="ARBA00022553"/>
    </source>
</evidence>
<evidence type="ECO:0000256" key="8">
    <source>
        <dbReference type="ARBA" id="ARBA00022741"/>
    </source>
</evidence>
<dbReference type="PANTHER" id="PTHR45528">
    <property type="entry name" value="SENSOR HISTIDINE KINASE CPXA"/>
    <property type="match status" value="1"/>
</dbReference>
<keyword evidence="9" id="KW-0418">Kinase</keyword>
<dbReference type="GO" id="GO:0000155">
    <property type="term" value="F:phosphorelay sensor kinase activity"/>
    <property type="evidence" value="ECO:0007669"/>
    <property type="project" value="InterPro"/>
</dbReference>
<evidence type="ECO:0000313" key="18">
    <source>
        <dbReference type="Proteomes" id="UP000225889"/>
    </source>
</evidence>
<gene>
    <name evidence="17" type="ORF">CSX01_11370</name>
</gene>
<dbReference type="InterPro" id="IPR004358">
    <property type="entry name" value="Sig_transdc_His_kin-like_C"/>
</dbReference>
<dbReference type="InterPro" id="IPR003594">
    <property type="entry name" value="HATPase_dom"/>
</dbReference>
<dbReference type="InterPro" id="IPR003661">
    <property type="entry name" value="HisK_dim/P_dom"/>
</dbReference>
<keyword evidence="7 14" id="KW-0812">Transmembrane</keyword>
<dbReference type="SUPFAM" id="SSF158472">
    <property type="entry name" value="HAMP domain-like"/>
    <property type="match status" value="1"/>
</dbReference>
<dbReference type="CDD" id="cd00075">
    <property type="entry name" value="HATPase"/>
    <property type="match status" value="1"/>
</dbReference>
<dbReference type="AlphaFoldDB" id="A0A2G3DTF0"/>
<dbReference type="Proteomes" id="UP000225889">
    <property type="component" value="Unassembled WGS sequence"/>
</dbReference>
<keyword evidence="13 14" id="KW-0472">Membrane</keyword>
<dbReference type="InterPro" id="IPR036097">
    <property type="entry name" value="HisK_dim/P_sf"/>
</dbReference>
<keyword evidence="12" id="KW-0902">Two-component regulatory system</keyword>
<feature type="transmembrane region" description="Helical" evidence="14">
    <location>
        <begin position="139"/>
        <end position="162"/>
    </location>
</feature>
<evidence type="ECO:0000313" key="17">
    <source>
        <dbReference type="EMBL" id="PHU34160.1"/>
    </source>
</evidence>
<dbReference type="Gene3D" id="1.10.287.130">
    <property type="match status" value="1"/>
</dbReference>
<keyword evidence="8" id="KW-0547">Nucleotide-binding</keyword>
<protein>
    <recommendedName>
        <fullName evidence="3">histidine kinase</fullName>
        <ecNumber evidence="3">2.7.13.3</ecNumber>
    </recommendedName>
</protein>
<name>A0A2G3DTF0_9FIRM</name>
<comment type="subcellular location">
    <subcellularLocation>
        <location evidence="2">Cell membrane</location>
        <topology evidence="2">Multi-pass membrane protein</topology>
    </subcellularLocation>
</comment>
<reference evidence="17 18" key="2">
    <citation type="submission" date="2017-10" db="EMBL/GenBank/DDBJ databases">
        <authorList>
            <person name="Banno H."/>
            <person name="Chua N.-H."/>
        </authorList>
    </citation>
    <scope>NUCLEOTIDE SEQUENCE [LARGE SCALE GENOMIC DNA]</scope>
    <source>
        <strain evidence="17 18">JK626</strain>
    </source>
</reference>
<evidence type="ECO:0000256" key="10">
    <source>
        <dbReference type="ARBA" id="ARBA00022840"/>
    </source>
</evidence>
<dbReference type="PROSITE" id="PS50885">
    <property type="entry name" value="HAMP"/>
    <property type="match status" value="1"/>
</dbReference>
<dbReference type="InterPro" id="IPR036890">
    <property type="entry name" value="HATPase_C_sf"/>
</dbReference>
<proteinExistence type="predicted"/>
<dbReference type="SMART" id="SM00387">
    <property type="entry name" value="HATPase_c"/>
    <property type="match status" value="1"/>
</dbReference>
<dbReference type="EC" id="2.7.13.3" evidence="3"/>
<dbReference type="SUPFAM" id="SSF47384">
    <property type="entry name" value="Homodimeric domain of signal transducing histidine kinase"/>
    <property type="match status" value="1"/>
</dbReference>
<evidence type="ECO:0000256" key="1">
    <source>
        <dbReference type="ARBA" id="ARBA00000085"/>
    </source>
</evidence>
<dbReference type="CDD" id="cd00082">
    <property type="entry name" value="HisKA"/>
    <property type="match status" value="1"/>
</dbReference>
<comment type="caution">
    <text evidence="17">The sequence shown here is derived from an EMBL/GenBank/DDBJ whole genome shotgun (WGS) entry which is preliminary data.</text>
</comment>
<dbReference type="InterPro" id="IPR050398">
    <property type="entry name" value="HssS/ArlS-like"/>
</dbReference>
<organism evidence="17 18">
    <name type="scientific">Pseudobutyrivibrio ruminis</name>
    <dbReference type="NCBI Taxonomy" id="46206"/>
    <lineage>
        <taxon>Bacteria</taxon>
        <taxon>Bacillati</taxon>
        <taxon>Bacillota</taxon>
        <taxon>Clostridia</taxon>
        <taxon>Lachnospirales</taxon>
        <taxon>Lachnospiraceae</taxon>
        <taxon>Pseudobutyrivibrio</taxon>
    </lineage>
</organism>
<dbReference type="Gene3D" id="3.30.565.10">
    <property type="entry name" value="Histidine kinase-like ATPase, C-terminal domain"/>
    <property type="match status" value="1"/>
</dbReference>
<keyword evidence="4" id="KW-1003">Cell membrane</keyword>